<dbReference type="EnsemblPlants" id="OBART05G09770.1">
    <property type="protein sequence ID" value="OBART05G09770.1"/>
    <property type="gene ID" value="OBART05G09770"/>
</dbReference>
<name>A0A0D3G5E9_9ORYZ</name>
<evidence type="ECO:0000313" key="1">
    <source>
        <dbReference type="EnsemblPlants" id="OBART05G09770.1"/>
    </source>
</evidence>
<evidence type="ECO:0000313" key="2">
    <source>
        <dbReference type="Proteomes" id="UP000026960"/>
    </source>
</evidence>
<dbReference type="HOGENOM" id="CLU_2281732_0_0_1"/>
<accession>A0A0D3G5E9</accession>
<reference evidence="1" key="2">
    <citation type="submission" date="2015-03" db="UniProtKB">
        <authorList>
            <consortium name="EnsemblPlants"/>
        </authorList>
    </citation>
    <scope>IDENTIFICATION</scope>
</reference>
<keyword evidence="2" id="KW-1185">Reference proteome</keyword>
<protein>
    <submittedName>
        <fullName evidence="1">Uncharacterized protein</fullName>
    </submittedName>
</protein>
<sequence>MTTTCAPSKMKSNKVLAIKMTRNRAVQQEGAFTEEKQPHKNNLNITGRCGLCNDCSILGQSWRACGGEKGLLLLAFARYIIVLSILADEEGKGVEIQNQYIE</sequence>
<dbReference type="AlphaFoldDB" id="A0A0D3G5E9"/>
<dbReference type="Proteomes" id="UP000026960">
    <property type="component" value="Chromosome 5"/>
</dbReference>
<proteinExistence type="predicted"/>
<dbReference type="PaxDb" id="65489-OBART05G09770.1"/>
<reference evidence="1" key="1">
    <citation type="journal article" date="2009" name="Rice">
        <title>De Novo Next Generation Sequencing of Plant Genomes.</title>
        <authorList>
            <person name="Rounsley S."/>
            <person name="Marri P.R."/>
            <person name="Yu Y."/>
            <person name="He R."/>
            <person name="Sisneros N."/>
            <person name="Goicoechea J.L."/>
            <person name="Lee S.J."/>
            <person name="Angelova A."/>
            <person name="Kudrna D."/>
            <person name="Luo M."/>
            <person name="Affourtit J."/>
            <person name="Desany B."/>
            <person name="Knight J."/>
            <person name="Niazi F."/>
            <person name="Egholm M."/>
            <person name="Wing R.A."/>
        </authorList>
    </citation>
    <scope>NUCLEOTIDE SEQUENCE [LARGE SCALE GENOMIC DNA]</scope>
    <source>
        <strain evidence="1">cv. IRGC 105608</strain>
    </source>
</reference>
<organism evidence="1">
    <name type="scientific">Oryza barthii</name>
    <dbReference type="NCBI Taxonomy" id="65489"/>
    <lineage>
        <taxon>Eukaryota</taxon>
        <taxon>Viridiplantae</taxon>
        <taxon>Streptophyta</taxon>
        <taxon>Embryophyta</taxon>
        <taxon>Tracheophyta</taxon>
        <taxon>Spermatophyta</taxon>
        <taxon>Magnoliopsida</taxon>
        <taxon>Liliopsida</taxon>
        <taxon>Poales</taxon>
        <taxon>Poaceae</taxon>
        <taxon>BOP clade</taxon>
        <taxon>Oryzoideae</taxon>
        <taxon>Oryzeae</taxon>
        <taxon>Oryzinae</taxon>
        <taxon>Oryza</taxon>
    </lineage>
</organism>
<dbReference type="Gramene" id="OBART05G09770.1">
    <property type="protein sequence ID" value="OBART05G09770.1"/>
    <property type="gene ID" value="OBART05G09770"/>
</dbReference>